<sequence length="103" mass="11590">MFFSRVTTGALESHDEEPKLRKVQKSLAALAGEMLSRQIDVTAEAIRRERAQAAMSYIMLCRQLDIGLDIDGELCELLKSWRKGERSGPVQQALDQALARLMQ</sequence>
<organism evidence="1 2">
    <name type="scientific">Aspergillus oryzae</name>
    <name type="common">Yellow koji mold</name>
    <dbReference type="NCBI Taxonomy" id="5062"/>
    <lineage>
        <taxon>Eukaryota</taxon>
        <taxon>Fungi</taxon>
        <taxon>Dikarya</taxon>
        <taxon>Ascomycota</taxon>
        <taxon>Pezizomycotina</taxon>
        <taxon>Eurotiomycetes</taxon>
        <taxon>Eurotiomycetidae</taxon>
        <taxon>Eurotiales</taxon>
        <taxon>Aspergillaceae</taxon>
        <taxon>Aspergillus</taxon>
        <taxon>Aspergillus subgen. Circumdati</taxon>
    </lineage>
</organism>
<dbReference type="AlphaFoldDB" id="A0AAN4YTH6"/>
<proteinExistence type="predicted"/>
<name>A0AAN4YTH6_ASPOZ</name>
<gene>
    <name evidence="1" type="ORF">Aory04_000930100</name>
</gene>
<evidence type="ECO:0000313" key="2">
    <source>
        <dbReference type="Proteomes" id="UP001165205"/>
    </source>
</evidence>
<evidence type="ECO:0000313" key="1">
    <source>
        <dbReference type="EMBL" id="GMG33850.1"/>
    </source>
</evidence>
<dbReference type="EMBL" id="BSYA01000126">
    <property type="protein sequence ID" value="GMG33850.1"/>
    <property type="molecule type" value="Genomic_DNA"/>
</dbReference>
<dbReference type="Pfam" id="PF23731">
    <property type="entry name" value="ARM_ECM29_C"/>
    <property type="match status" value="1"/>
</dbReference>
<protein>
    <submittedName>
        <fullName evidence="1">Unnamed protein product</fullName>
    </submittedName>
</protein>
<comment type="caution">
    <text evidence="1">The sequence shown here is derived from an EMBL/GenBank/DDBJ whole genome shotgun (WGS) entry which is preliminary data.</text>
</comment>
<dbReference type="Proteomes" id="UP001165205">
    <property type="component" value="Unassembled WGS sequence"/>
</dbReference>
<reference evidence="1" key="1">
    <citation type="submission" date="2023-04" db="EMBL/GenBank/DDBJ databases">
        <title>Aspergillus oryzae NBRC 4228.</title>
        <authorList>
            <person name="Ichikawa N."/>
            <person name="Sato H."/>
            <person name="Tonouchi N."/>
        </authorList>
    </citation>
    <scope>NUCLEOTIDE SEQUENCE</scope>
    <source>
        <strain evidence="1">NBRC 4228</strain>
    </source>
</reference>
<accession>A0AAN4YTH6</accession>